<evidence type="ECO:0000313" key="2">
    <source>
        <dbReference type="EMBL" id="PQF20804.1"/>
    </source>
</evidence>
<dbReference type="GO" id="GO:0004807">
    <property type="term" value="F:triose-phosphate isomerase activity"/>
    <property type="evidence" value="ECO:0007669"/>
    <property type="project" value="InterPro"/>
</dbReference>
<dbReference type="Pfam" id="PF00121">
    <property type="entry name" value="TIM"/>
    <property type="match status" value="1"/>
</dbReference>
<organism evidence="2 3">
    <name type="scientific">Enterococcus mundtii</name>
    <dbReference type="NCBI Taxonomy" id="53346"/>
    <lineage>
        <taxon>Bacteria</taxon>
        <taxon>Bacillati</taxon>
        <taxon>Bacillota</taxon>
        <taxon>Bacilli</taxon>
        <taxon>Lactobacillales</taxon>
        <taxon>Enterococcaceae</taxon>
        <taxon>Enterococcus</taxon>
    </lineage>
</organism>
<dbReference type="Proteomes" id="UP000237934">
    <property type="component" value="Unassembled WGS sequence"/>
</dbReference>
<dbReference type="PROSITE" id="PS51440">
    <property type="entry name" value="TIM_2"/>
    <property type="match status" value="1"/>
</dbReference>
<accession>A0A2S7RNP6</accession>
<proteinExistence type="predicted"/>
<protein>
    <submittedName>
        <fullName evidence="2">Triose-phosphate isomerase</fullName>
    </submittedName>
</protein>
<gene>
    <name evidence="2" type="ORF">CUS89_14350</name>
</gene>
<evidence type="ECO:0000313" key="3">
    <source>
        <dbReference type="Proteomes" id="UP000237934"/>
    </source>
</evidence>
<comment type="caution">
    <text evidence="2">The sequence shown here is derived from an EMBL/GenBank/DDBJ whole genome shotgun (WGS) entry which is preliminary data.</text>
</comment>
<dbReference type="InterPro" id="IPR000652">
    <property type="entry name" value="Triosephosphate_isomerase"/>
</dbReference>
<name>A0A2S7RNP6_ENTMU</name>
<dbReference type="SUPFAM" id="SSF51351">
    <property type="entry name" value="Triosephosphate isomerase (TIM)"/>
    <property type="match status" value="1"/>
</dbReference>
<keyword evidence="1 2" id="KW-0413">Isomerase</keyword>
<dbReference type="EMBL" id="PUAP01000050">
    <property type="protein sequence ID" value="PQF20804.1"/>
    <property type="molecule type" value="Genomic_DNA"/>
</dbReference>
<reference evidence="2 3" key="1">
    <citation type="journal article" date="2018" name="Pathog. Dis.">
        <title>Whole-genome sequencing based characterization of antimicrobial resistance in Enterococcus.</title>
        <authorList>
            <person name="Tyson G."/>
        </authorList>
    </citation>
    <scope>NUCLEOTIDE SEQUENCE [LARGE SCALE GENOMIC DNA]</scope>
    <source>
        <strain evidence="2 3">CVM N55263</strain>
    </source>
</reference>
<sequence length="231" mass="24673">MQKRTLRTPFFVVNPKAYLYGDQALALAKVADELSGTHDIDILFTVQHVDAARIKNETDHLFITVQHLDGLQVGRGMGYILPEALAEAGVTATFLNHAEHPMTVNELTKAVKRADELGILTIVCADSIAEAQAVATLHPDVMVCEPTELIGTGQSSDISYMKATNEAVRAINPTIQILQAAGISTVEDVEKALLSGADGTGGTSGIVAADDPVQTLTNMIQKVAELKKELK</sequence>
<dbReference type="AlphaFoldDB" id="A0A2S7RNP6"/>
<dbReference type="NCBIfam" id="NF003302">
    <property type="entry name" value="PRK04302.1"/>
    <property type="match status" value="1"/>
</dbReference>
<evidence type="ECO:0000256" key="1">
    <source>
        <dbReference type="ARBA" id="ARBA00023235"/>
    </source>
</evidence>
<dbReference type="Gene3D" id="3.20.20.70">
    <property type="entry name" value="Aldolase class I"/>
    <property type="match status" value="1"/>
</dbReference>
<dbReference type="InterPro" id="IPR035990">
    <property type="entry name" value="TIM_sf"/>
</dbReference>
<dbReference type="RefSeq" id="WP_104872628.1">
    <property type="nucleotide sequence ID" value="NZ_PUAP01000050.1"/>
</dbReference>
<dbReference type="InterPro" id="IPR013785">
    <property type="entry name" value="Aldolase_TIM"/>
</dbReference>